<dbReference type="InterPro" id="IPR040256">
    <property type="entry name" value="At4g02000-like"/>
</dbReference>
<gene>
    <name evidence="1" type="ORF">LIER_35177</name>
</gene>
<name>A0AAV3NPJ2_LITER</name>
<dbReference type="EMBL" id="BAABME010015213">
    <property type="protein sequence ID" value="GAA0140000.1"/>
    <property type="molecule type" value="Genomic_DNA"/>
</dbReference>
<reference evidence="1 2" key="1">
    <citation type="submission" date="2024-01" db="EMBL/GenBank/DDBJ databases">
        <title>The complete chloroplast genome sequence of Lithospermum erythrorhizon: insights into the phylogenetic relationship among Boraginaceae species and the maternal lineages of purple gromwells.</title>
        <authorList>
            <person name="Okada T."/>
            <person name="Watanabe K."/>
        </authorList>
    </citation>
    <scope>NUCLEOTIDE SEQUENCE [LARGE SCALE GENOMIC DNA]</scope>
</reference>
<dbReference type="Proteomes" id="UP001454036">
    <property type="component" value="Unassembled WGS sequence"/>
</dbReference>
<organism evidence="1 2">
    <name type="scientific">Lithospermum erythrorhizon</name>
    <name type="common">Purple gromwell</name>
    <name type="synonym">Lithospermum officinale var. erythrorhizon</name>
    <dbReference type="NCBI Taxonomy" id="34254"/>
    <lineage>
        <taxon>Eukaryota</taxon>
        <taxon>Viridiplantae</taxon>
        <taxon>Streptophyta</taxon>
        <taxon>Embryophyta</taxon>
        <taxon>Tracheophyta</taxon>
        <taxon>Spermatophyta</taxon>
        <taxon>Magnoliopsida</taxon>
        <taxon>eudicotyledons</taxon>
        <taxon>Gunneridae</taxon>
        <taxon>Pentapetalae</taxon>
        <taxon>asterids</taxon>
        <taxon>lamiids</taxon>
        <taxon>Boraginales</taxon>
        <taxon>Boraginaceae</taxon>
        <taxon>Boraginoideae</taxon>
        <taxon>Lithospermeae</taxon>
        <taxon>Lithospermum</taxon>
    </lineage>
</organism>
<dbReference type="AlphaFoldDB" id="A0AAV3NPJ2"/>
<dbReference type="PANTHER" id="PTHR31286">
    <property type="entry name" value="GLYCINE-RICH CELL WALL STRUCTURAL PROTEIN 1.8-LIKE"/>
    <property type="match status" value="1"/>
</dbReference>
<dbReference type="PANTHER" id="PTHR31286:SF180">
    <property type="entry name" value="OS10G0362600 PROTEIN"/>
    <property type="match status" value="1"/>
</dbReference>
<proteinExistence type="predicted"/>
<keyword evidence="2" id="KW-1185">Reference proteome</keyword>
<accession>A0AAV3NPJ2</accession>
<protein>
    <recommendedName>
        <fullName evidence="3">DUF4283 domain-containing protein</fullName>
    </recommendedName>
</protein>
<evidence type="ECO:0000313" key="2">
    <source>
        <dbReference type="Proteomes" id="UP001454036"/>
    </source>
</evidence>
<evidence type="ECO:0008006" key="3">
    <source>
        <dbReference type="Google" id="ProtNLM"/>
    </source>
</evidence>
<sequence>MRIFKWTADFDYSNESPLTPVWVHFPGLPVFLYEAESLLSVANSIGKPLRIHALNTNRVKLGVASVCVELDVSKPLVDKVWVSFEDDDYPDNNEGFWQQVQDDEIPQYCSKYFHMGHSVGNCKRDFEKERMQAEKGKMEMGPNKPAYVKHRNYRRVYNPKATQPSKIPKPADTITTRKMSKCDIIINRHRNVAACVTLLRRVHARKIKTRKNVRVKKYWQYSDIYAT</sequence>
<evidence type="ECO:0000313" key="1">
    <source>
        <dbReference type="EMBL" id="GAA0140000.1"/>
    </source>
</evidence>
<comment type="caution">
    <text evidence="1">The sequence shown here is derived from an EMBL/GenBank/DDBJ whole genome shotgun (WGS) entry which is preliminary data.</text>
</comment>